<dbReference type="Proteomes" id="UP001610334">
    <property type="component" value="Unassembled WGS sequence"/>
</dbReference>
<dbReference type="EMBL" id="JBFXLT010000125">
    <property type="protein sequence ID" value="KAL2807963.1"/>
    <property type="molecule type" value="Genomic_DNA"/>
</dbReference>
<organism evidence="2 3">
    <name type="scientific">Aspergillus granulosus</name>
    <dbReference type="NCBI Taxonomy" id="176169"/>
    <lineage>
        <taxon>Eukaryota</taxon>
        <taxon>Fungi</taxon>
        <taxon>Dikarya</taxon>
        <taxon>Ascomycota</taxon>
        <taxon>Pezizomycotina</taxon>
        <taxon>Eurotiomycetes</taxon>
        <taxon>Eurotiomycetidae</taxon>
        <taxon>Eurotiales</taxon>
        <taxon>Aspergillaceae</taxon>
        <taxon>Aspergillus</taxon>
        <taxon>Aspergillus subgen. Nidulantes</taxon>
    </lineage>
</organism>
<comment type="caution">
    <text evidence="2">The sequence shown here is derived from an EMBL/GenBank/DDBJ whole genome shotgun (WGS) entry which is preliminary data.</text>
</comment>
<protein>
    <recommendedName>
        <fullName evidence="4">Reticulon-like protein</fullName>
    </recommendedName>
</protein>
<feature type="transmembrane region" description="Helical" evidence="1">
    <location>
        <begin position="6"/>
        <end position="29"/>
    </location>
</feature>
<proteinExistence type="predicted"/>
<sequence length="237" mass="26084">MGALSNLYRILAIPLLTSWSLTALSFVALDVLDSNRSFIEPIASISLLTYLVCRLLVFLQPATQNAHRDENASSIAHMLTTGYRKSPLNALISLAFAAFWLYELLVKTFFMFLITIFGGAFATALYTDAFVKEDVGSTETMYDHDDAAPGAESTALAEFDELKAKMGVDPSAVLKMIPPKLLVYVVAIVWLNFATLGLYVIRHAWRSLRVVFGASGEDIIKDIKKMASSEEVAEKST</sequence>
<name>A0ABR4GXN9_9EURO</name>
<reference evidence="2 3" key="1">
    <citation type="submission" date="2024-07" db="EMBL/GenBank/DDBJ databases">
        <title>Section-level genome sequencing and comparative genomics of Aspergillus sections Usti and Cavernicolus.</title>
        <authorList>
            <consortium name="Lawrence Berkeley National Laboratory"/>
            <person name="Nybo J.L."/>
            <person name="Vesth T.C."/>
            <person name="Theobald S."/>
            <person name="Frisvad J.C."/>
            <person name="Larsen T.O."/>
            <person name="Kjaerboelling I."/>
            <person name="Rothschild-Mancinelli K."/>
            <person name="Lyhne E.K."/>
            <person name="Kogle M.E."/>
            <person name="Barry K."/>
            <person name="Clum A."/>
            <person name="Na H."/>
            <person name="Ledsgaard L."/>
            <person name="Lin J."/>
            <person name="Lipzen A."/>
            <person name="Kuo A."/>
            <person name="Riley R."/>
            <person name="Mondo S."/>
            <person name="Labutti K."/>
            <person name="Haridas S."/>
            <person name="Pangalinan J."/>
            <person name="Salamov A.A."/>
            <person name="Simmons B.A."/>
            <person name="Magnuson J.K."/>
            <person name="Chen J."/>
            <person name="Drula E."/>
            <person name="Henrissat B."/>
            <person name="Wiebenga A."/>
            <person name="Lubbers R.J."/>
            <person name="Gomes A.C."/>
            <person name="Makela M.R."/>
            <person name="Stajich J."/>
            <person name="Grigoriev I.V."/>
            <person name="Mortensen U.H."/>
            <person name="De Vries R.P."/>
            <person name="Baker S.E."/>
            <person name="Andersen M.R."/>
        </authorList>
    </citation>
    <scope>NUCLEOTIDE SEQUENCE [LARGE SCALE GENOMIC DNA]</scope>
    <source>
        <strain evidence="2 3">CBS 588.65</strain>
    </source>
</reference>
<evidence type="ECO:0000256" key="1">
    <source>
        <dbReference type="SAM" id="Phobius"/>
    </source>
</evidence>
<evidence type="ECO:0000313" key="2">
    <source>
        <dbReference type="EMBL" id="KAL2807963.1"/>
    </source>
</evidence>
<evidence type="ECO:0008006" key="4">
    <source>
        <dbReference type="Google" id="ProtNLM"/>
    </source>
</evidence>
<feature type="transmembrane region" description="Helical" evidence="1">
    <location>
        <begin position="41"/>
        <end position="59"/>
    </location>
</feature>
<keyword evidence="1" id="KW-0812">Transmembrane</keyword>
<feature type="transmembrane region" description="Helical" evidence="1">
    <location>
        <begin position="181"/>
        <end position="201"/>
    </location>
</feature>
<feature type="transmembrane region" description="Helical" evidence="1">
    <location>
        <begin position="109"/>
        <end position="127"/>
    </location>
</feature>
<keyword evidence="1" id="KW-0472">Membrane</keyword>
<evidence type="ECO:0000313" key="3">
    <source>
        <dbReference type="Proteomes" id="UP001610334"/>
    </source>
</evidence>
<keyword evidence="1" id="KW-1133">Transmembrane helix</keyword>
<gene>
    <name evidence="2" type="ORF">BJX63DRAFT_55359</name>
</gene>
<accession>A0ABR4GXN9</accession>
<keyword evidence="3" id="KW-1185">Reference proteome</keyword>